<dbReference type="EMBL" id="UGQT01000001">
    <property type="protein sequence ID" value="STZ60407.1"/>
    <property type="molecule type" value="Genomic_DNA"/>
</dbReference>
<feature type="transmembrane region" description="Helical" evidence="1">
    <location>
        <begin position="425"/>
        <end position="443"/>
    </location>
</feature>
<feature type="transmembrane region" description="Helical" evidence="1">
    <location>
        <begin position="455"/>
        <end position="474"/>
    </location>
</feature>
<feature type="transmembrane region" description="Helical" evidence="1">
    <location>
        <begin position="163"/>
        <end position="182"/>
    </location>
</feature>
<organism evidence="2 3">
    <name type="scientific">Mycolicibacterium tokaiense</name>
    <dbReference type="NCBI Taxonomy" id="39695"/>
    <lineage>
        <taxon>Bacteria</taxon>
        <taxon>Bacillati</taxon>
        <taxon>Actinomycetota</taxon>
        <taxon>Actinomycetes</taxon>
        <taxon>Mycobacteriales</taxon>
        <taxon>Mycobacteriaceae</taxon>
        <taxon>Mycolicibacterium</taxon>
    </lineage>
</organism>
<dbReference type="AlphaFoldDB" id="A0A378TJP3"/>
<keyword evidence="3" id="KW-1185">Reference proteome</keyword>
<dbReference type="OrthoDB" id="4677320at2"/>
<feature type="transmembrane region" description="Helical" evidence="1">
    <location>
        <begin position="322"/>
        <end position="347"/>
    </location>
</feature>
<feature type="transmembrane region" description="Helical" evidence="1">
    <location>
        <begin position="509"/>
        <end position="527"/>
    </location>
</feature>
<feature type="transmembrane region" description="Helical" evidence="1">
    <location>
        <begin position="367"/>
        <end position="385"/>
    </location>
</feature>
<gene>
    <name evidence="2" type="ORF">NCTC10821_03947</name>
</gene>
<evidence type="ECO:0000256" key="1">
    <source>
        <dbReference type="SAM" id="Phobius"/>
    </source>
</evidence>
<accession>A0A378TJP3</accession>
<feature type="transmembrane region" description="Helical" evidence="1">
    <location>
        <begin position="397"/>
        <end position="419"/>
    </location>
</feature>
<keyword evidence="1" id="KW-0812">Transmembrane</keyword>
<name>A0A378TJP3_9MYCO</name>
<keyword evidence="1" id="KW-1133">Transmembrane helix</keyword>
<dbReference type="RefSeq" id="WP_147289364.1">
    <property type="nucleotide sequence ID" value="NZ_AP022600.1"/>
</dbReference>
<dbReference type="Proteomes" id="UP000254978">
    <property type="component" value="Unassembled WGS sequence"/>
</dbReference>
<evidence type="ECO:0000313" key="3">
    <source>
        <dbReference type="Proteomes" id="UP000254978"/>
    </source>
</evidence>
<feature type="transmembrane region" description="Helical" evidence="1">
    <location>
        <begin position="111"/>
        <end position="130"/>
    </location>
</feature>
<reference evidence="2 3" key="1">
    <citation type="submission" date="2018-06" db="EMBL/GenBank/DDBJ databases">
        <authorList>
            <consortium name="Pathogen Informatics"/>
            <person name="Doyle S."/>
        </authorList>
    </citation>
    <scope>NUCLEOTIDE SEQUENCE [LARGE SCALE GENOMIC DNA]</scope>
    <source>
        <strain evidence="2 3">NCTC10821</strain>
    </source>
</reference>
<evidence type="ECO:0000313" key="2">
    <source>
        <dbReference type="EMBL" id="STZ60407.1"/>
    </source>
</evidence>
<feature type="transmembrane region" description="Helical" evidence="1">
    <location>
        <begin position="136"/>
        <end position="156"/>
    </location>
</feature>
<feature type="transmembrane region" description="Helical" evidence="1">
    <location>
        <begin position="37"/>
        <end position="58"/>
    </location>
</feature>
<keyword evidence="1" id="KW-0472">Membrane</keyword>
<sequence length="562" mass="58470">MRPSPVTARRLWSPLWEQARQRPARLHPATLAGPTRALALLAWVGAAIMLTFGFLPGVFEPQELSLYGGALRFGYAPIWPLLCGLAIGSGVAAAGYLNTAMHPGAPRHHGALAWCAGIATPLIPVLILAVDRVWQTVPAFLAWLTGTVGVVVCLHLRRRAPAPWVGVLLAAVVAAPWIPAIVANIRFGRGLDAAARDESHLLHLLVADVPAKTYVPGIALAFIAAMATAGVAMAAHSRAAVAQRISSRGRWRVSAGICTAAVALIALEVSGAGGISSGFIDTYWELGDRWTWPHAVAVALAITAVAQRSFRSPLLLRGDVATTLAIGVSTLSGQIVLALTMTTTLIVSAVHGPQTPLITPPPGSHLLITWVALAALVPVAVGARWRDTAGRSVARVSLLFLLPVATGVTVLQLGGHWPVVFWAKAPQVAICLTLIGCLATLFGALGRQRAIGPELVNRLMLIPLLLVSGASWLPSVIATPLTPVIAVTAALFALLWAMPSDDQGGHTGVVLTVSAQLLLVAAAAALVTVLPDVAGDDTTLAVLLFSVPLSTLLCAKVRSADA</sequence>
<feature type="transmembrane region" description="Helical" evidence="1">
    <location>
        <begin position="78"/>
        <end position="99"/>
    </location>
</feature>
<feature type="transmembrane region" description="Helical" evidence="1">
    <location>
        <begin position="292"/>
        <end position="310"/>
    </location>
</feature>
<proteinExistence type="predicted"/>
<feature type="transmembrane region" description="Helical" evidence="1">
    <location>
        <begin position="214"/>
        <end position="235"/>
    </location>
</feature>
<feature type="transmembrane region" description="Helical" evidence="1">
    <location>
        <begin position="256"/>
        <end position="280"/>
    </location>
</feature>
<feature type="transmembrane region" description="Helical" evidence="1">
    <location>
        <begin position="480"/>
        <end position="497"/>
    </location>
</feature>
<protein>
    <submittedName>
        <fullName evidence="2">Uncharacterized protein</fullName>
    </submittedName>
</protein>
<feature type="transmembrane region" description="Helical" evidence="1">
    <location>
        <begin position="539"/>
        <end position="557"/>
    </location>
</feature>